<evidence type="ECO:0000313" key="3">
    <source>
        <dbReference type="Proteomes" id="UP001058974"/>
    </source>
</evidence>
<feature type="region of interest" description="Disordered" evidence="1">
    <location>
        <begin position="30"/>
        <end position="71"/>
    </location>
</feature>
<keyword evidence="3" id="KW-1185">Reference proteome</keyword>
<sequence length="109" mass="11951">MTIVLCTVAAVEHENHHILSPSASVRATAVAPATMSELDHPDHSDVDTHKSTDTGDSGQPKNTTFRGSKSEFHPALAVSNIRNPIPIILEMEKDQYEGFQEEDEDPEND</sequence>
<organism evidence="2 3">
    <name type="scientific">Pisum sativum</name>
    <name type="common">Garden pea</name>
    <name type="synonym">Lathyrus oleraceus</name>
    <dbReference type="NCBI Taxonomy" id="3888"/>
    <lineage>
        <taxon>Eukaryota</taxon>
        <taxon>Viridiplantae</taxon>
        <taxon>Streptophyta</taxon>
        <taxon>Embryophyta</taxon>
        <taxon>Tracheophyta</taxon>
        <taxon>Spermatophyta</taxon>
        <taxon>Magnoliopsida</taxon>
        <taxon>eudicotyledons</taxon>
        <taxon>Gunneridae</taxon>
        <taxon>Pentapetalae</taxon>
        <taxon>rosids</taxon>
        <taxon>fabids</taxon>
        <taxon>Fabales</taxon>
        <taxon>Fabaceae</taxon>
        <taxon>Papilionoideae</taxon>
        <taxon>50 kb inversion clade</taxon>
        <taxon>NPAAA clade</taxon>
        <taxon>Hologalegina</taxon>
        <taxon>IRL clade</taxon>
        <taxon>Fabeae</taxon>
        <taxon>Lathyrus</taxon>
    </lineage>
</organism>
<accession>A0A9D4Y2T6</accession>
<evidence type="ECO:0000256" key="1">
    <source>
        <dbReference type="SAM" id="MobiDB-lite"/>
    </source>
</evidence>
<protein>
    <submittedName>
        <fullName evidence="2">Uncharacterized protein</fullName>
    </submittedName>
</protein>
<feature type="compositionally biased region" description="Basic and acidic residues" evidence="1">
    <location>
        <begin position="37"/>
        <end position="53"/>
    </location>
</feature>
<dbReference type="Gramene" id="Psat03G0596300-T1">
    <property type="protein sequence ID" value="KAI5432028.1"/>
    <property type="gene ID" value="KIW84_035963"/>
</dbReference>
<dbReference type="EMBL" id="JAMSHJ010000003">
    <property type="protein sequence ID" value="KAI5432028.1"/>
    <property type="molecule type" value="Genomic_DNA"/>
</dbReference>
<dbReference type="Proteomes" id="UP001058974">
    <property type="component" value="Chromosome 3"/>
</dbReference>
<evidence type="ECO:0000313" key="2">
    <source>
        <dbReference type="EMBL" id="KAI5432028.1"/>
    </source>
</evidence>
<reference evidence="2 3" key="1">
    <citation type="journal article" date="2022" name="Nat. Genet.">
        <title>Improved pea reference genome and pan-genome highlight genomic features and evolutionary characteristics.</title>
        <authorList>
            <person name="Yang T."/>
            <person name="Liu R."/>
            <person name="Luo Y."/>
            <person name="Hu S."/>
            <person name="Wang D."/>
            <person name="Wang C."/>
            <person name="Pandey M.K."/>
            <person name="Ge S."/>
            <person name="Xu Q."/>
            <person name="Li N."/>
            <person name="Li G."/>
            <person name="Huang Y."/>
            <person name="Saxena R.K."/>
            <person name="Ji Y."/>
            <person name="Li M."/>
            <person name="Yan X."/>
            <person name="He Y."/>
            <person name="Liu Y."/>
            <person name="Wang X."/>
            <person name="Xiang C."/>
            <person name="Varshney R.K."/>
            <person name="Ding H."/>
            <person name="Gao S."/>
            <person name="Zong X."/>
        </authorList>
    </citation>
    <scope>NUCLEOTIDE SEQUENCE [LARGE SCALE GENOMIC DNA]</scope>
    <source>
        <strain evidence="2 3">cv. Zhongwan 6</strain>
    </source>
</reference>
<dbReference type="AlphaFoldDB" id="A0A9D4Y2T6"/>
<name>A0A9D4Y2T6_PEA</name>
<comment type="caution">
    <text evidence="2">The sequence shown here is derived from an EMBL/GenBank/DDBJ whole genome shotgun (WGS) entry which is preliminary data.</text>
</comment>
<proteinExistence type="predicted"/>
<gene>
    <name evidence="2" type="ORF">KIW84_035963</name>
</gene>
<feature type="compositionally biased region" description="Polar residues" evidence="1">
    <location>
        <begin position="54"/>
        <end position="67"/>
    </location>
</feature>